<dbReference type="PANTHER" id="PTHR37017">
    <property type="entry name" value="AB HYDROLASE-1 DOMAIN-CONTAINING PROTEIN-RELATED"/>
    <property type="match status" value="1"/>
</dbReference>
<accession>A0AAD6GGJ0</accession>
<feature type="domain" description="AB hydrolase-1" evidence="1">
    <location>
        <begin position="13"/>
        <end position="244"/>
    </location>
</feature>
<dbReference type="InterPro" id="IPR029058">
    <property type="entry name" value="AB_hydrolase_fold"/>
</dbReference>
<dbReference type="Proteomes" id="UP001220324">
    <property type="component" value="Unassembled WGS sequence"/>
</dbReference>
<dbReference type="Pfam" id="PF12697">
    <property type="entry name" value="Abhydrolase_6"/>
    <property type="match status" value="1"/>
</dbReference>
<proteinExistence type="predicted"/>
<keyword evidence="3" id="KW-1185">Reference proteome</keyword>
<dbReference type="Gene3D" id="3.40.50.1820">
    <property type="entry name" value="alpha/beta hydrolase"/>
    <property type="match status" value="1"/>
</dbReference>
<organism evidence="2 3">
    <name type="scientific">Penicillium frequentans</name>
    <dbReference type="NCBI Taxonomy" id="3151616"/>
    <lineage>
        <taxon>Eukaryota</taxon>
        <taxon>Fungi</taxon>
        <taxon>Dikarya</taxon>
        <taxon>Ascomycota</taxon>
        <taxon>Pezizomycotina</taxon>
        <taxon>Eurotiomycetes</taxon>
        <taxon>Eurotiomycetidae</taxon>
        <taxon>Eurotiales</taxon>
        <taxon>Aspergillaceae</taxon>
        <taxon>Penicillium</taxon>
    </lineage>
</organism>
<dbReference type="GO" id="GO:0017000">
    <property type="term" value="P:antibiotic biosynthetic process"/>
    <property type="evidence" value="ECO:0007669"/>
    <property type="project" value="UniProtKB-ARBA"/>
</dbReference>
<comment type="caution">
    <text evidence="2">The sequence shown here is derived from an EMBL/GenBank/DDBJ whole genome shotgun (WGS) entry which is preliminary data.</text>
</comment>
<protein>
    <submittedName>
        <fullName evidence="2">Alpha/beta-hydrolase</fullName>
    </submittedName>
</protein>
<dbReference type="GO" id="GO:0072330">
    <property type="term" value="P:monocarboxylic acid biosynthetic process"/>
    <property type="evidence" value="ECO:0007669"/>
    <property type="project" value="UniProtKB-ARBA"/>
</dbReference>
<reference evidence="2 3" key="1">
    <citation type="journal article" date="2023" name="IMA Fungus">
        <title>Comparative genomic study of the Penicillium genus elucidates a diverse pangenome and 15 lateral gene transfer events.</title>
        <authorList>
            <person name="Petersen C."/>
            <person name="Sorensen T."/>
            <person name="Nielsen M.R."/>
            <person name="Sondergaard T.E."/>
            <person name="Sorensen J.L."/>
            <person name="Fitzpatrick D.A."/>
            <person name="Frisvad J.C."/>
            <person name="Nielsen K.L."/>
        </authorList>
    </citation>
    <scope>NUCLEOTIDE SEQUENCE [LARGE SCALE GENOMIC DNA]</scope>
    <source>
        <strain evidence="2 3">IBT 35679</strain>
    </source>
</reference>
<dbReference type="PANTHER" id="PTHR37017:SF11">
    <property type="entry name" value="ESTERASE_LIPASE_THIOESTERASE DOMAIN-CONTAINING PROTEIN"/>
    <property type="match status" value="1"/>
</dbReference>
<evidence type="ECO:0000313" key="3">
    <source>
        <dbReference type="Proteomes" id="UP001220324"/>
    </source>
</evidence>
<evidence type="ECO:0000313" key="2">
    <source>
        <dbReference type="EMBL" id="KAJ5541773.1"/>
    </source>
</evidence>
<gene>
    <name evidence="2" type="ORF">N7494_006849</name>
</gene>
<sequence>MAVKMDLNSNPIFVFVPGAWHTPDTFDIIRDVLAKRGYESEAVPNVSVGATDTSFGLLADVAHTKSVIQTLADQGRQIVVVNHSYGGLVGAGAVEGLGLKQRVQAGLSGGVIQVVWMAAFVAPKGMSVIDMLGGDYLPWMLLKDPDDGYCYSSQEETIFYHDMTSEARKTAISKLKPHAKPSFHEKAIYEPWHDMPSFYLFCDQDKAVPLQLQEGLAQTLGNPGTHHADGSHSAFLSVPDQVADGLELALKEGLEKTS</sequence>
<dbReference type="EMBL" id="JAQIZZ010000005">
    <property type="protein sequence ID" value="KAJ5541773.1"/>
    <property type="molecule type" value="Genomic_DNA"/>
</dbReference>
<evidence type="ECO:0000259" key="1">
    <source>
        <dbReference type="Pfam" id="PF12697"/>
    </source>
</evidence>
<dbReference type="InterPro" id="IPR000073">
    <property type="entry name" value="AB_hydrolase_1"/>
</dbReference>
<name>A0AAD6GGJ0_9EURO</name>
<dbReference type="SUPFAM" id="SSF53474">
    <property type="entry name" value="alpha/beta-Hydrolases"/>
    <property type="match status" value="1"/>
</dbReference>
<dbReference type="AlphaFoldDB" id="A0AAD6GGJ0"/>
<dbReference type="InterPro" id="IPR052897">
    <property type="entry name" value="Sec-Metab_Biosynth_Hydrolase"/>
</dbReference>